<proteinExistence type="predicted"/>
<dbReference type="EMBL" id="JAHXDN010000009">
    <property type="protein sequence ID" value="MBW4710592.1"/>
    <property type="molecule type" value="Genomic_DNA"/>
</dbReference>
<keyword evidence="2" id="KW-1185">Reference proteome</keyword>
<reference evidence="1" key="1">
    <citation type="submission" date="2021-07" db="EMBL/GenBank/DDBJ databases">
        <title>Roseobacter insulae sp. nov., isolated from a tidal flat.</title>
        <authorList>
            <person name="Park S."/>
            <person name="Yoon J.-H."/>
        </authorList>
    </citation>
    <scope>NUCLEOTIDE SEQUENCE</scope>
    <source>
        <strain evidence="1">YSTF-M11</strain>
    </source>
</reference>
<evidence type="ECO:0000313" key="1">
    <source>
        <dbReference type="EMBL" id="MBW4710592.1"/>
    </source>
</evidence>
<protein>
    <submittedName>
        <fullName evidence="1">Uncharacterized protein</fullName>
    </submittedName>
</protein>
<dbReference type="AlphaFoldDB" id="A0A9X1K5A3"/>
<dbReference type="Proteomes" id="UP001138661">
    <property type="component" value="Unassembled WGS sequence"/>
</dbReference>
<gene>
    <name evidence="1" type="ORF">KX928_22620</name>
</gene>
<accession>A0A9X1K5A3</accession>
<name>A0A9X1K5A3_9RHOB</name>
<sequence length="46" mass="5126">MNPCWPVLSTTWPSRWKNCSGCSYSPTSAAGRCRNGSAHLQIRSNR</sequence>
<evidence type="ECO:0000313" key="2">
    <source>
        <dbReference type="Proteomes" id="UP001138661"/>
    </source>
</evidence>
<organism evidence="1 2">
    <name type="scientific">Roseobacter insulae</name>
    <dbReference type="NCBI Taxonomy" id="2859783"/>
    <lineage>
        <taxon>Bacteria</taxon>
        <taxon>Pseudomonadati</taxon>
        <taxon>Pseudomonadota</taxon>
        <taxon>Alphaproteobacteria</taxon>
        <taxon>Rhodobacterales</taxon>
        <taxon>Roseobacteraceae</taxon>
        <taxon>Roseobacter</taxon>
    </lineage>
</organism>
<comment type="caution">
    <text evidence="1">The sequence shown here is derived from an EMBL/GenBank/DDBJ whole genome shotgun (WGS) entry which is preliminary data.</text>
</comment>